<accession>A0A161QCZ0</accession>
<reference evidence="2 3" key="1">
    <citation type="submission" date="2015-12" db="EMBL/GenBank/DDBJ databases">
        <title>Draft genome of Thermovenabulum gondwanense isolated from a red thermophilic microbial mat colonisisng an outflow channel of a bore well.</title>
        <authorList>
            <person name="Patel B.K."/>
        </authorList>
    </citation>
    <scope>NUCLEOTIDE SEQUENCE [LARGE SCALE GENOMIC DNA]</scope>
    <source>
        <strain evidence="2 3">R270</strain>
    </source>
</reference>
<evidence type="ECO:0000256" key="1">
    <source>
        <dbReference type="ARBA" id="ARBA00023118"/>
    </source>
</evidence>
<dbReference type="EMBL" id="LOHZ01000022">
    <property type="protein sequence ID" value="KYO67324.1"/>
    <property type="molecule type" value="Genomic_DNA"/>
</dbReference>
<organism evidence="2 3">
    <name type="scientific">Thermovenabulum gondwanense</name>
    <dbReference type="NCBI Taxonomy" id="520767"/>
    <lineage>
        <taxon>Bacteria</taxon>
        <taxon>Bacillati</taxon>
        <taxon>Bacillota</taxon>
        <taxon>Clostridia</taxon>
        <taxon>Thermosediminibacterales</taxon>
        <taxon>Thermosediminibacteraceae</taxon>
        <taxon>Thermovenabulum</taxon>
    </lineage>
</organism>
<dbReference type="GO" id="GO:0043571">
    <property type="term" value="P:maintenance of CRISPR repeat elements"/>
    <property type="evidence" value="ECO:0007669"/>
    <property type="project" value="InterPro"/>
</dbReference>
<evidence type="ECO:0008006" key="4">
    <source>
        <dbReference type="Google" id="ProtNLM"/>
    </source>
</evidence>
<dbReference type="OrthoDB" id="9782505at2"/>
<dbReference type="Proteomes" id="UP000075737">
    <property type="component" value="Unassembled WGS sequence"/>
</dbReference>
<evidence type="ECO:0000313" key="2">
    <source>
        <dbReference type="EMBL" id="KYO67324.1"/>
    </source>
</evidence>
<protein>
    <recommendedName>
        <fullName evidence="4">CRISPR-associated protein Cas5</fullName>
    </recommendedName>
</protein>
<dbReference type="RefSeq" id="WP_068747777.1">
    <property type="nucleotide sequence ID" value="NZ_LOHZ01000022.1"/>
</dbReference>
<dbReference type="NCBIfam" id="TIGR01895">
    <property type="entry name" value="cas_Cas5t"/>
    <property type="match status" value="1"/>
</dbReference>
<dbReference type="NCBIfam" id="TIGR02593">
    <property type="entry name" value="CRISPR_cas5"/>
    <property type="match status" value="1"/>
</dbReference>
<dbReference type="InterPro" id="IPR013422">
    <property type="entry name" value="CRISPR-assoc_prot_Cas5_N"/>
</dbReference>
<dbReference type="STRING" id="520767.ATZ99_06100"/>
<gene>
    <name evidence="2" type="ORF">ATZ99_06100</name>
</gene>
<keyword evidence="1" id="KW-0051">Antiviral defense</keyword>
<comment type="caution">
    <text evidence="2">The sequence shown here is derived from an EMBL/GenBank/DDBJ whole genome shotgun (WGS) entry which is preliminary data.</text>
</comment>
<keyword evidence="3" id="KW-1185">Reference proteome</keyword>
<sequence>MSLKVLKIKLYQPFANYRKPFSYGIVDSYPLPPPSTVKGWLHNVLGAKNGEYYEMAVSISGRFDSTVYDIQKIIKFDRIRKESNPNQILREYSSTVISSMVYVTNLIDVELCIYVNSKPEILERIQDNIYSSFWGLGRKEDLMRLDYIEIIETKTMDYFGYVQKQLPSYGMYLKQRTAEKLMVDGINFRLNYKYDKTSDNLRIFKNKRDVVYIDSLNLLEPSLIFNENVLVDEEDILIDLIGDEEYEN</sequence>
<dbReference type="GO" id="GO:0051607">
    <property type="term" value="P:defense response to virus"/>
    <property type="evidence" value="ECO:0007669"/>
    <property type="project" value="UniProtKB-KW"/>
</dbReference>
<proteinExistence type="predicted"/>
<evidence type="ECO:0000313" key="3">
    <source>
        <dbReference type="Proteomes" id="UP000075737"/>
    </source>
</evidence>
<dbReference type="AlphaFoldDB" id="A0A161QCZ0"/>
<dbReference type="Pfam" id="PF09704">
    <property type="entry name" value="Cas_Cas5d"/>
    <property type="match status" value="1"/>
</dbReference>
<dbReference type="InterPro" id="IPR021124">
    <property type="entry name" value="CRISPR-assoc_prot_Cas5"/>
</dbReference>
<name>A0A161QCZ0_9FIRM</name>
<dbReference type="PATRIC" id="fig|520767.4.peg.628"/>
<dbReference type="InterPro" id="IPR013337">
    <property type="entry name" value="CRISPR-assoc_prot_Cas5_Tneap"/>
</dbReference>